<evidence type="ECO:0000256" key="1">
    <source>
        <dbReference type="ARBA" id="ARBA00001946"/>
    </source>
</evidence>
<comment type="caution">
    <text evidence="6">The sequence shown here is derived from an EMBL/GenBank/DDBJ whole genome shotgun (WGS) entry which is preliminary data.</text>
</comment>
<evidence type="ECO:0000256" key="4">
    <source>
        <dbReference type="ARBA" id="ARBA00022723"/>
    </source>
</evidence>
<dbReference type="InterPro" id="IPR050264">
    <property type="entry name" value="Bact_CCA-adding_enz_type3_sf"/>
</dbReference>
<dbReference type="EMBL" id="JANIIK010000046">
    <property type="protein sequence ID" value="KAJ3602235.1"/>
    <property type="molecule type" value="Genomic_DNA"/>
</dbReference>
<sequence length="133" mass="15568">MERKCSVWKDVKLRLMRRLRHRTVVILRAKKFCLKLFDWISTTDVDNCMNLTSRELDTKLKVCELLKYQGEARLLANLSAWSLPCFPVSGYDLMRLGVTSGKEIGSALQELRDVWKKSHCQMDKEELLSYVKL</sequence>
<name>A0A9Q0E7T4_9TELE</name>
<evidence type="ECO:0000256" key="3">
    <source>
        <dbReference type="ARBA" id="ARBA00022695"/>
    </source>
</evidence>
<keyword evidence="3" id="KW-0548">Nucleotidyltransferase</keyword>
<dbReference type="PANTHER" id="PTHR46173">
    <property type="entry name" value="CCA TRNA NUCLEOTIDYLTRANSFERASE 1, MITOCHONDRIAL"/>
    <property type="match status" value="1"/>
</dbReference>
<accession>A0A9Q0E7T4</accession>
<reference evidence="6" key="1">
    <citation type="submission" date="2022-07" db="EMBL/GenBank/DDBJ databases">
        <title>Chromosome-level genome of Muraenolepis orangiensis.</title>
        <authorList>
            <person name="Kim J."/>
        </authorList>
    </citation>
    <scope>NUCLEOTIDE SEQUENCE</scope>
    <source>
        <strain evidence="6">KU_S4_2022</strain>
        <tissue evidence="6">Muscle</tissue>
    </source>
</reference>
<keyword evidence="2" id="KW-0819">tRNA processing</keyword>
<evidence type="ECO:0000313" key="6">
    <source>
        <dbReference type="EMBL" id="KAJ3602235.1"/>
    </source>
</evidence>
<keyword evidence="7" id="KW-1185">Reference proteome</keyword>
<dbReference type="PANTHER" id="PTHR46173:SF1">
    <property type="entry name" value="CCA TRNA NUCLEOTIDYLTRANSFERASE 1, MITOCHONDRIAL"/>
    <property type="match status" value="1"/>
</dbReference>
<dbReference type="AlphaFoldDB" id="A0A9Q0E7T4"/>
<dbReference type="Proteomes" id="UP001148018">
    <property type="component" value="Unassembled WGS sequence"/>
</dbReference>
<dbReference type="GO" id="GO:1990180">
    <property type="term" value="P:mitochondrial tRNA 3'-end processing"/>
    <property type="evidence" value="ECO:0007669"/>
    <property type="project" value="TreeGrafter"/>
</dbReference>
<keyword evidence="4" id="KW-0479">Metal-binding</keyword>
<evidence type="ECO:0000256" key="2">
    <source>
        <dbReference type="ARBA" id="ARBA00022694"/>
    </source>
</evidence>
<dbReference type="GO" id="GO:0001680">
    <property type="term" value="P:tRNA 3'-terminal CCA addition"/>
    <property type="evidence" value="ECO:0007669"/>
    <property type="project" value="TreeGrafter"/>
</dbReference>
<dbReference type="Gene3D" id="1.10.3090.10">
    <property type="entry name" value="cca-adding enzyme, domain 2"/>
    <property type="match status" value="1"/>
</dbReference>
<protein>
    <submittedName>
        <fullName evidence="6">Uncharacterized protein</fullName>
    </submittedName>
</protein>
<evidence type="ECO:0000256" key="5">
    <source>
        <dbReference type="ARBA" id="ARBA00022842"/>
    </source>
</evidence>
<proteinExistence type="predicted"/>
<dbReference type="GO" id="GO:0005739">
    <property type="term" value="C:mitochondrion"/>
    <property type="evidence" value="ECO:0007669"/>
    <property type="project" value="TreeGrafter"/>
</dbReference>
<dbReference type="OrthoDB" id="445712at2759"/>
<keyword evidence="5" id="KW-0460">Magnesium</keyword>
<gene>
    <name evidence="6" type="ORF">NHX12_029994</name>
</gene>
<comment type="cofactor">
    <cofactor evidence="1">
        <name>Mg(2+)</name>
        <dbReference type="ChEBI" id="CHEBI:18420"/>
    </cofactor>
</comment>
<keyword evidence="3" id="KW-0808">Transferase</keyword>
<evidence type="ECO:0000313" key="7">
    <source>
        <dbReference type="Proteomes" id="UP001148018"/>
    </source>
</evidence>
<dbReference type="GO" id="GO:0000049">
    <property type="term" value="F:tRNA binding"/>
    <property type="evidence" value="ECO:0007669"/>
    <property type="project" value="TreeGrafter"/>
</dbReference>
<organism evidence="6 7">
    <name type="scientific">Muraenolepis orangiensis</name>
    <name type="common">Patagonian moray cod</name>
    <dbReference type="NCBI Taxonomy" id="630683"/>
    <lineage>
        <taxon>Eukaryota</taxon>
        <taxon>Metazoa</taxon>
        <taxon>Chordata</taxon>
        <taxon>Craniata</taxon>
        <taxon>Vertebrata</taxon>
        <taxon>Euteleostomi</taxon>
        <taxon>Actinopterygii</taxon>
        <taxon>Neopterygii</taxon>
        <taxon>Teleostei</taxon>
        <taxon>Neoteleostei</taxon>
        <taxon>Acanthomorphata</taxon>
        <taxon>Zeiogadaria</taxon>
        <taxon>Gadariae</taxon>
        <taxon>Gadiformes</taxon>
        <taxon>Muraenolepidoidei</taxon>
        <taxon>Muraenolepididae</taxon>
        <taxon>Muraenolepis</taxon>
    </lineage>
</organism>
<dbReference type="GO" id="GO:0016779">
    <property type="term" value="F:nucleotidyltransferase activity"/>
    <property type="evidence" value="ECO:0007669"/>
    <property type="project" value="UniProtKB-KW"/>
</dbReference>
<dbReference type="GO" id="GO:0046872">
    <property type="term" value="F:metal ion binding"/>
    <property type="evidence" value="ECO:0007669"/>
    <property type="project" value="UniProtKB-KW"/>
</dbReference>
<dbReference type="SUPFAM" id="SSF81891">
    <property type="entry name" value="Poly A polymerase C-terminal region-like"/>
    <property type="match status" value="1"/>
</dbReference>